<evidence type="ECO:0000256" key="17">
    <source>
        <dbReference type="ARBA" id="ARBA00024013"/>
    </source>
</evidence>
<evidence type="ECO:0000256" key="11">
    <source>
        <dbReference type="ARBA" id="ARBA00022837"/>
    </source>
</evidence>
<keyword evidence="12" id="KW-0460">Magnesium</keyword>
<evidence type="ECO:0000256" key="15">
    <source>
        <dbReference type="ARBA" id="ARBA00023134"/>
    </source>
</evidence>
<dbReference type="SUPFAM" id="SSF52540">
    <property type="entry name" value="P-loop containing nucleoside triphosphate hydrolases"/>
    <property type="match status" value="1"/>
</dbReference>
<feature type="domain" description="EF-hand" evidence="20">
    <location>
        <begin position="482"/>
        <end position="517"/>
    </location>
</feature>
<keyword evidence="7" id="KW-0479">Metal-binding</keyword>
<evidence type="ECO:0000313" key="22">
    <source>
        <dbReference type="Proteomes" id="UP001642464"/>
    </source>
</evidence>
<dbReference type="PROSITE" id="PS00018">
    <property type="entry name" value="EF_HAND_1"/>
    <property type="match status" value="1"/>
</dbReference>
<evidence type="ECO:0000256" key="9">
    <source>
        <dbReference type="ARBA" id="ARBA00022801"/>
    </source>
</evidence>
<evidence type="ECO:0000256" key="13">
    <source>
        <dbReference type="ARBA" id="ARBA00022927"/>
    </source>
</evidence>
<evidence type="ECO:0000256" key="2">
    <source>
        <dbReference type="ARBA" id="ARBA00004167"/>
    </source>
</evidence>
<evidence type="ECO:0000313" key="21">
    <source>
        <dbReference type="EMBL" id="CAK9063432.1"/>
    </source>
</evidence>
<dbReference type="InterPro" id="IPR011992">
    <property type="entry name" value="EF-hand-dom_pair"/>
</dbReference>
<dbReference type="Gene3D" id="1.10.238.10">
    <property type="entry name" value="EF-hand"/>
    <property type="match status" value="1"/>
</dbReference>
<evidence type="ECO:0000256" key="19">
    <source>
        <dbReference type="SAM" id="MobiDB-lite"/>
    </source>
</evidence>
<dbReference type="Proteomes" id="UP001642464">
    <property type="component" value="Unassembled WGS sequence"/>
</dbReference>
<keyword evidence="22" id="KW-1185">Reference proteome</keyword>
<accession>A0ABP0NI24</accession>
<comment type="caution">
    <text evidence="21">The sequence shown here is derived from an EMBL/GenBank/DDBJ whole genome shotgun (WGS) entry which is preliminary data.</text>
</comment>
<keyword evidence="10" id="KW-1002">Plastid outer membrane</keyword>
<keyword evidence="5" id="KW-0934">Plastid</keyword>
<dbReference type="SUPFAM" id="SSF47473">
    <property type="entry name" value="EF-hand"/>
    <property type="match status" value="1"/>
</dbReference>
<evidence type="ECO:0000256" key="8">
    <source>
        <dbReference type="ARBA" id="ARBA00022741"/>
    </source>
</evidence>
<dbReference type="PANTHER" id="PTHR10903">
    <property type="entry name" value="GTPASE, IMAP FAMILY MEMBER-RELATED"/>
    <property type="match status" value="1"/>
</dbReference>
<feature type="compositionally biased region" description="Basic and acidic residues" evidence="19">
    <location>
        <begin position="10"/>
        <end position="22"/>
    </location>
</feature>
<evidence type="ECO:0000256" key="16">
    <source>
        <dbReference type="ARBA" id="ARBA00023136"/>
    </source>
</evidence>
<dbReference type="InterPro" id="IPR045058">
    <property type="entry name" value="GIMA/IAN/Toc"/>
</dbReference>
<dbReference type="Pfam" id="PF04548">
    <property type="entry name" value="AIG1"/>
    <property type="match status" value="1"/>
</dbReference>
<dbReference type="InterPro" id="IPR002048">
    <property type="entry name" value="EF_hand_dom"/>
</dbReference>
<keyword evidence="13" id="KW-0653">Protein transport</keyword>
<evidence type="ECO:0000256" key="6">
    <source>
        <dbReference type="ARBA" id="ARBA00022692"/>
    </source>
</evidence>
<keyword evidence="15" id="KW-0342">GTP-binding</keyword>
<comment type="subcellular location">
    <subcellularLocation>
        <location evidence="2">Membrane</location>
        <topology evidence="2">Single-pass membrane protein</topology>
    </subcellularLocation>
    <subcellularLocation>
        <location evidence="17">Plastid</location>
        <location evidence="17">Chloroplast outer membrane</location>
    </subcellularLocation>
</comment>
<dbReference type="Gene3D" id="3.40.50.300">
    <property type="entry name" value="P-loop containing nucleotide triphosphate hydrolases"/>
    <property type="match status" value="1"/>
</dbReference>
<comment type="cofactor">
    <cofactor evidence="1">
        <name>Mg(2+)</name>
        <dbReference type="ChEBI" id="CHEBI:18420"/>
    </cofactor>
</comment>
<reference evidence="21 22" key="1">
    <citation type="submission" date="2024-02" db="EMBL/GenBank/DDBJ databases">
        <authorList>
            <person name="Chen Y."/>
            <person name="Shah S."/>
            <person name="Dougan E. K."/>
            <person name="Thang M."/>
            <person name="Chan C."/>
        </authorList>
    </citation>
    <scope>NUCLEOTIDE SEQUENCE [LARGE SCALE GENOMIC DNA]</scope>
</reference>
<keyword evidence="6" id="KW-0812">Transmembrane</keyword>
<evidence type="ECO:0000256" key="1">
    <source>
        <dbReference type="ARBA" id="ARBA00001946"/>
    </source>
</evidence>
<dbReference type="PROSITE" id="PS50222">
    <property type="entry name" value="EF_HAND_2"/>
    <property type="match status" value="1"/>
</dbReference>
<name>A0ABP0NI24_9DINO</name>
<evidence type="ECO:0000256" key="4">
    <source>
        <dbReference type="ARBA" id="ARBA00022528"/>
    </source>
</evidence>
<evidence type="ECO:0000259" key="20">
    <source>
        <dbReference type="PROSITE" id="PS50222"/>
    </source>
</evidence>
<keyword evidence="11" id="KW-0106">Calcium</keyword>
<keyword evidence="3" id="KW-0813">Transport</keyword>
<proteinExistence type="predicted"/>
<gene>
    <name evidence="21" type="ORF">SCF082_LOCUS32853</name>
</gene>
<evidence type="ECO:0000256" key="3">
    <source>
        <dbReference type="ARBA" id="ARBA00022448"/>
    </source>
</evidence>
<keyword evidence="4" id="KW-0150">Chloroplast</keyword>
<organism evidence="21 22">
    <name type="scientific">Durusdinium trenchii</name>
    <dbReference type="NCBI Taxonomy" id="1381693"/>
    <lineage>
        <taxon>Eukaryota</taxon>
        <taxon>Sar</taxon>
        <taxon>Alveolata</taxon>
        <taxon>Dinophyceae</taxon>
        <taxon>Suessiales</taxon>
        <taxon>Symbiodiniaceae</taxon>
        <taxon>Durusdinium</taxon>
    </lineage>
</organism>
<dbReference type="EMBL" id="CAXAMM010028780">
    <property type="protein sequence ID" value="CAK9063432.1"/>
    <property type="molecule type" value="Genomic_DNA"/>
</dbReference>
<protein>
    <submittedName>
        <fullName evidence="21">GTPase IMAP family member 4 (Immunity-associated nucleotide 1 protein) (IAN-1) (HIAN1) (Immunity-associated protein 4)</fullName>
    </submittedName>
</protein>
<feature type="region of interest" description="Disordered" evidence="19">
    <location>
        <begin position="39"/>
        <end position="62"/>
    </location>
</feature>
<sequence length="521" mass="58165">MGQQCSSCNQKKELEDAPGESDVKAIAEEAQALAAEMTIAEAEAKKRKGSKEPKEPRETQWVLPPGGKLNVMMFGMTGAGKSALGNLIAGQDIFDSGDDTASVTNLDSIMRYEADDGSLVVLDTIGLGDTEIDQSKVVASIRDVALSAPNGVDCLLYVMRNARITDDAISRLIYVTEYLWGDESLLNLYIVVTYASKYANNRLEADDWIQRQVEINWRFKHIYSIVGSNPRRFIFVDNPDLESLEPRVEERRRQSRESLYKLFWHHPREAVPPFTQAMMKQVAELTKVEREELEKKEKQLRGLEASAKPKAKKTSVTGVVPAELKKSNSLENSQSQNLQQAKEDYKKAQLAMQVRLKEVKSNKEFQAAAQEHAERATDRFMNDFKGDTEKAKAATRMLSSLSKRLSFNSQAAAKAKSTAKPKAKADPAMSQDEQLKVILNKVRKANKETPPALFRSLGGWSGAGAISPMVFTTFLLKHVPDITQQQIGALWWRADTNNDGQVDLNEFKDFFAKYVETAGTD</sequence>
<evidence type="ECO:0000256" key="7">
    <source>
        <dbReference type="ARBA" id="ARBA00022723"/>
    </source>
</evidence>
<keyword evidence="9" id="KW-0378">Hydrolase</keyword>
<feature type="region of interest" description="Disordered" evidence="19">
    <location>
        <begin position="1"/>
        <end position="22"/>
    </location>
</feature>
<evidence type="ECO:0000256" key="12">
    <source>
        <dbReference type="ARBA" id="ARBA00022842"/>
    </source>
</evidence>
<keyword evidence="8" id="KW-0547">Nucleotide-binding</keyword>
<evidence type="ECO:0000256" key="5">
    <source>
        <dbReference type="ARBA" id="ARBA00022640"/>
    </source>
</evidence>
<keyword evidence="14" id="KW-1133">Transmembrane helix</keyword>
<feature type="coiled-coil region" evidence="18">
    <location>
        <begin position="279"/>
        <end position="306"/>
    </location>
</feature>
<evidence type="ECO:0000256" key="14">
    <source>
        <dbReference type="ARBA" id="ARBA00022989"/>
    </source>
</evidence>
<dbReference type="PANTHER" id="PTHR10903:SF135">
    <property type="entry name" value="TRANSLOCASE OF CHLOROPLAST 120, CHLOROPLASTIC-RELATED"/>
    <property type="match status" value="1"/>
</dbReference>
<dbReference type="InterPro" id="IPR006703">
    <property type="entry name" value="G_AIG1"/>
</dbReference>
<keyword evidence="16" id="KW-0472">Membrane</keyword>
<dbReference type="InterPro" id="IPR018247">
    <property type="entry name" value="EF_Hand_1_Ca_BS"/>
</dbReference>
<dbReference type="InterPro" id="IPR027417">
    <property type="entry name" value="P-loop_NTPase"/>
</dbReference>
<evidence type="ECO:0000256" key="18">
    <source>
        <dbReference type="SAM" id="Coils"/>
    </source>
</evidence>
<evidence type="ECO:0000256" key="10">
    <source>
        <dbReference type="ARBA" id="ARBA00022805"/>
    </source>
</evidence>
<keyword evidence="18" id="KW-0175">Coiled coil</keyword>